<evidence type="ECO:0008006" key="4">
    <source>
        <dbReference type="Google" id="ProtNLM"/>
    </source>
</evidence>
<keyword evidence="1" id="KW-1133">Transmembrane helix</keyword>
<evidence type="ECO:0000313" key="2">
    <source>
        <dbReference type="EMBL" id="KGG21221.1"/>
    </source>
</evidence>
<sequence length="208" mass="23485">MNISKFLLIDAVLVIAAIPLLFFLSDSKRKSLLLRSSSKEELLRKASYKLPEKEKLKELEKLAKEKGSGIECDSIIGIWKFISIWKKDIDEEDPIFSSLLRVFSAKIEFKKDLLTKNSTELSVIASIQFGQFSICFSGSGYLKGKQPLLPFCLNLIELKAGSNSLLRRSLKEPEDKEKSFFAMIALEENDELLSARGQGGDVVIWMKD</sequence>
<accession>A0A0A2C4E2</accession>
<dbReference type="AlphaFoldDB" id="A0A0A2C4E2"/>
<feature type="transmembrane region" description="Helical" evidence="1">
    <location>
        <begin position="6"/>
        <end position="25"/>
    </location>
</feature>
<dbReference type="Proteomes" id="UP000030392">
    <property type="component" value="Unassembled WGS sequence"/>
</dbReference>
<evidence type="ECO:0000256" key="1">
    <source>
        <dbReference type="SAM" id="Phobius"/>
    </source>
</evidence>
<protein>
    <recommendedName>
        <fullName evidence="4">Plastid lipid-associated protein/fibrillin conserved domain-containing protein</fullName>
    </recommendedName>
</protein>
<gene>
    <name evidence="2" type="ORF">EV03_0694</name>
</gene>
<keyword evidence="1" id="KW-0472">Membrane</keyword>
<keyword evidence="1" id="KW-0812">Transmembrane</keyword>
<evidence type="ECO:0000313" key="3">
    <source>
        <dbReference type="Proteomes" id="UP000030392"/>
    </source>
</evidence>
<organism evidence="2 3">
    <name type="scientific">Prochlorococcus marinus str. PAC1</name>
    <dbReference type="NCBI Taxonomy" id="59924"/>
    <lineage>
        <taxon>Bacteria</taxon>
        <taxon>Bacillati</taxon>
        <taxon>Cyanobacteriota</taxon>
        <taxon>Cyanophyceae</taxon>
        <taxon>Synechococcales</taxon>
        <taxon>Prochlorococcaceae</taxon>
        <taxon>Prochlorococcus</taxon>
    </lineage>
</organism>
<comment type="caution">
    <text evidence="2">The sequence shown here is derived from an EMBL/GenBank/DDBJ whole genome shotgun (WGS) entry which is preliminary data.</text>
</comment>
<name>A0A0A2C4E2_PROMR</name>
<dbReference type="RefSeq" id="WP_036905147.1">
    <property type="nucleotide sequence ID" value="NZ_CP138967.1"/>
</dbReference>
<proteinExistence type="predicted"/>
<reference evidence="3" key="1">
    <citation type="journal article" date="2014" name="Sci. Data">
        <title>Genomes of diverse isolates of the marine cyanobacterium Prochlorococcus.</title>
        <authorList>
            <person name="Biller S."/>
            <person name="Berube P."/>
            <person name="Thompson J."/>
            <person name="Kelly L."/>
            <person name="Roggensack S."/>
            <person name="Awad L."/>
            <person name="Roache-Johnson K."/>
            <person name="Ding H."/>
            <person name="Giovannoni S.J."/>
            <person name="Moore L.R."/>
            <person name="Chisholm S.W."/>
        </authorList>
    </citation>
    <scope>NUCLEOTIDE SEQUENCE [LARGE SCALE GENOMIC DNA]</scope>
    <source>
        <strain evidence="3">PAC1</strain>
    </source>
</reference>
<dbReference type="EMBL" id="JNAX01000009">
    <property type="protein sequence ID" value="KGG21221.1"/>
    <property type="molecule type" value="Genomic_DNA"/>
</dbReference>